<dbReference type="SUPFAM" id="SSF51197">
    <property type="entry name" value="Clavaminate synthase-like"/>
    <property type="match status" value="1"/>
</dbReference>
<evidence type="ECO:0000256" key="1">
    <source>
        <dbReference type="ARBA" id="ARBA00008056"/>
    </source>
</evidence>
<dbReference type="Pfam" id="PF14226">
    <property type="entry name" value="DIOX_N"/>
    <property type="match status" value="1"/>
</dbReference>
<keyword evidence="3 5" id="KW-0560">Oxidoreductase</keyword>
<evidence type="ECO:0000256" key="5">
    <source>
        <dbReference type="RuleBase" id="RU003682"/>
    </source>
</evidence>
<dbReference type="Pfam" id="PF03171">
    <property type="entry name" value="2OG-FeII_Oxy"/>
    <property type="match status" value="1"/>
</dbReference>
<accession>A0AAP0PSL9</accession>
<comment type="similarity">
    <text evidence="1 5">Belongs to the iron/ascorbate-dependent oxidoreductase family.</text>
</comment>
<dbReference type="InterPro" id="IPR026992">
    <property type="entry name" value="DIOX_N"/>
</dbReference>
<evidence type="ECO:0000256" key="4">
    <source>
        <dbReference type="ARBA" id="ARBA00023004"/>
    </source>
</evidence>
<dbReference type="FunFam" id="2.60.120.330:FF:000005">
    <property type="entry name" value="1-aminocyclopropane-1-carboxylate oxidase homolog 1"/>
    <property type="match status" value="1"/>
</dbReference>
<sequence length="360" mass="40534">MANTSIQQVFDEIPPGYDRKQELKAFDDTKAGVRGLEEAGVTKIPRMFYCPPDGIGSRANSEIPVIDIGGINMGNNFARRKDVVDEIRHAAETWGFFQVVNHGIPVDMLDGMLKPIRRFSEEPKEERSKFYTRDLTKKVVYNSNFDLFQAPSANWRDTISFMIAPASVTPEELPAVFRDVVMEYSKHIMNLGIELSELLSEALGLDRNHLKDIGCLEGLFHVSHYYPPCPQPELTLGASKHADNDFFTILLQDKQIGGLQVLHQSQWIDVPPVHGGLLISNDRFKSSEHRVLANHVGPRTSAAYLFTTNILSSTRILAPIKELLSEENPPLYRETSVKEYALHFNKKGLDGTSALTHFRL</sequence>
<organism evidence="7 8">
    <name type="scientific">Stephania japonica</name>
    <dbReference type="NCBI Taxonomy" id="461633"/>
    <lineage>
        <taxon>Eukaryota</taxon>
        <taxon>Viridiplantae</taxon>
        <taxon>Streptophyta</taxon>
        <taxon>Embryophyta</taxon>
        <taxon>Tracheophyta</taxon>
        <taxon>Spermatophyta</taxon>
        <taxon>Magnoliopsida</taxon>
        <taxon>Ranunculales</taxon>
        <taxon>Menispermaceae</taxon>
        <taxon>Menispermoideae</taxon>
        <taxon>Cissampelideae</taxon>
        <taxon>Stephania</taxon>
    </lineage>
</organism>
<evidence type="ECO:0000256" key="3">
    <source>
        <dbReference type="ARBA" id="ARBA00023002"/>
    </source>
</evidence>
<dbReference type="InterPro" id="IPR044861">
    <property type="entry name" value="IPNS-like_FE2OG_OXY"/>
</dbReference>
<evidence type="ECO:0000313" key="7">
    <source>
        <dbReference type="EMBL" id="KAK9153145.1"/>
    </source>
</evidence>
<name>A0AAP0PSL9_9MAGN</name>
<gene>
    <name evidence="7" type="ORF">Sjap_000625</name>
</gene>
<dbReference type="PANTHER" id="PTHR10209">
    <property type="entry name" value="OXIDOREDUCTASE, 2OG-FE II OXYGENASE FAMILY PROTEIN"/>
    <property type="match status" value="1"/>
</dbReference>
<evidence type="ECO:0000313" key="8">
    <source>
        <dbReference type="Proteomes" id="UP001417504"/>
    </source>
</evidence>
<dbReference type="EMBL" id="JBBNAE010000001">
    <property type="protein sequence ID" value="KAK9153145.1"/>
    <property type="molecule type" value="Genomic_DNA"/>
</dbReference>
<dbReference type="InterPro" id="IPR005123">
    <property type="entry name" value="Oxoglu/Fe-dep_dioxygenase_dom"/>
</dbReference>
<protein>
    <recommendedName>
        <fullName evidence="6">Fe2OG dioxygenase domain-containing protein</fullName>
    </recommendedName>
</protein>
<reference evidence="7 8" key="1">
    <citation type="submission" date="2024-01" db="EMBL/GenBank/DDBJ databases">
        <title>Genome assemblies of Stephania.</title>
        <authorList>
            <person name="Yang L."/>
        </authorList>
    </citation>
    <scope>NUCLEOTIDE SEQUENCE [LARGE SCALE GENOMIC DNA]</scope>
    <source>
        <strain evidence="7">QJT</strain>
        <tissue evidence="7">Leaf</tissue>
    </source>
</reference>
<keyword evidence="8" id="KW-1185">Reference proteome</keyword>
<dbReference type="Gene3D" id="2.60.120.330">
    <property type="entry name" value="B-lactam Antibiotic, Isopenicillin N Synthase, Chain"/>
    <property type="match status" value="1"/>
</dbReference>
<evidence type="ECO:0000259" key="6">
    <source>
        <dbReference type="PROSITE" id="PS51471"/>
    </source>
</evidence>
<dbReference type="GO" id="GO:0051213">
    <property type="term" value="F:dioxygenase activity"/>
    <property type="evidence" value="ECO:0007669"/>
    <property type="project" value="UniProtKB-ARBA"/>
</dbReference>
<dbReference type="InterPro" id="IPR027443">
    <property type="entry name" value="IPNS-like_sf"/>
</dbReference>
<evidence type="ECO:0000256" key="2">
    <source>
        <dbReference type="ARBA" id="ARBA00022723"/>
    </source>
</evidence>
<dbReference type="PANTHER" id="PTHR10209:SF884">
    <property type="entry name" value="1-AMINOCYCLOPROPANE-1-CARBOXYLATE OXIDASE HOMOLOG 1-LIKE"/>
    <property type="match status" value="1"/>
</dbReference>
<feature type="domain" description="Fe2OG dioxygenase" evidence="6">
    <location>
        <begin position="215"/>
        <end position="308"/>
    </location>
</feature>
<keyword evidence="4 5" id="KW-0408">Iron</keyword>
<dbReference type="PROSITE" id="PS51471">
    <property type="entry name" value="FE2OG_OXY"/>
    <property type="match status" value="1"/>
</dbReference>
<dbReference type="Proteomes" id="UP001417504">
    <property type="component" value="Unassembled WGS sequence"/>
</dbReference>
<comment type="caution">
    <text evidence="7">The sequence shown here is derived from an EMBL/GenBank/DDBJ whole genome shotgun (WGS) entry which is preliminary data.</text>
</comment>
<keyword evidence="2 5" id="KW-0479">Metal-binding</keyword>
<dbReference type="GO" id="GO:0046872">
    <property type="term" value="F:metal ion binding"/>
    <property type="evidence" value="ECO:0007669"/>
    <property type="project" value="UniProtKB-KW"/>
</dbReference>
<proteinExistence type="inferred from homology"/>
<dbReference type="AlphaFoldDB" id="A0AAP0PSL9"/>